<evidence type="ECO:0000313" key="2">
    <source>
        <dbReference type="EMBL" id="SDW45241.1"/>
    </source>
</evidence>
<dbReference type="EMBL" id="FNOF01000003">
    <property type="protein sequence ID" value="SDW45241.1"/>
    <property type="molecule type" value="Genomic_DNA"/>
</dbReference>
<reference evidence="2 3" key="1">
    <citation type="submission" date="2016-10" db="EMBL/GenBank/DDBJ databases">
        <authorList>
            <person name="de Groot N.N."/>
        </authorList>
    </citation>
    <scope>NUCLEOTIDE SEQUENCE [LARGE SCALE GENOMIC DNA]</scope>
    <source>
        <strain evidence="2 3">DSM 3756</strain>
    </source>
</reference>
<keyword evidence="1" id="KW-0812">Transmembrane</keyword>
<dbReference type="Proteomes" id="UP000182573">
    <property type="component" value="Unassembled WGS sequence"/>
</dbReference>
<gene>
    <name evidence="2" type="ORF">SAMN05443574_103309</name>
</gene>
<dbReference type="RefSeq" id="WP_160163005.1">
    <property type="nucleotide sequence ID" value="NZ_FNOF01000003.1"/>
</dbReference>
<evidence type="ECO:0000313" key="3">
    <source>
        <dbReference type="Proteomes" id="UP000182573"/>
    </source>
</evidence>
<protein>
    <submittedName>
        <fullName evidence="2">Uncharacterized protein</fullName>
    </submittedName>
</protein>
<organism evidence="2 3">
    <name type="scientific">Haloarcula vallismortis</name>
    <name type="common">Halobacterium vallismortis</name>
    <dbReference type="NCBI Taxonomy" id="28442"/>
    <lineage>
        <taxon>Archaea</taxon>
        <taxon>Methanobacteriati</taxon>
        <taxon>Methanobacteriota</taxon>
        <taxon>Stenosarchaea group</taxon>
        <taxon>Halobacteria</taxon>
        <taxon>Halobacteriales</taxon>
        <taxon>Haloarculaceae</taxon>
        <taxon>Haloarcula</taxon>
    </lineage>
</organism>
<name>A0A1H2TMW2_HALVA</name>
<accession>A0A1H2TMW2</accession>
<keyword evidence="1" id="KW-0472">Membrane</keyword>
<proteinExistence type="predicted"/>
<evidence type="ECO:0000256" key="1">
    <source>
        <dbReference type="SAM" id="Phobius"/>
    </source>
</evidence>
<dbReference type="AlphaFoldDB" id="A0A1H2TMW2"/>
<feature type="transmembrane region" description="Helical" evidence="1">
    <location>
        <begin position="12"/>
        <end position="32"/>
    </location>
</feature>
<keyword evidence="1" id="KW-1133">Transmembrane helix</keyword>
<sequence>MDDEELDLQVFYATIALFSWVILPAVISWRILVDLGRATFKLAAVFMPEVEGEEG</sequence>